<accession>A0A0R2FCU3</accession>
<dbReference type="InterPro" id="IPR038084">
    <property type="entry name" value="PduO/GlcC-like_sf"/>
</dbReference>
<dbReference type="PANTHER" id="PTHR34309:SF1">
    <property type="entry name" value="PROTEIN GLCG"/>
    <property type="match status" value="1"/>
</dbReference>
<keyword evidence="1" id="KW-0808">Transferase</keyword>
<keyword evidence="2" id="KW-1185">Reference proteome</keyword>
<dbReference type="Gene3D" id="3.30.450.150">
    <property type="entry name" value="Haem-degrading domain"/>
    <property type="match status" value="1"/>
</dbReference>
<protein>
    <submittedName>
        <fullName evidence="1">ATP cob(I)alamin adenosyltransferase</fullName>
    </submittedName>
</protein>
<dbReference type="Pfam" id="PF03928">
    <property type="entry name" value="HbpS-like"/>
    <property type="match status" value="1"/>
</dbReference>
<dbReference type="SUPFAM" id="SSF143744">
    <property type="entry name" value="GlcG-like"/>
    <property type="match status" value="1"/>
</dbReference>
<dbReference type="RefSeq" id="WP_054732671.1">
    <property type="nucleotide sequence ID" value="NZ_AYZM01000038.1"/>
</dbReference>
<evidence type="ECO:0000313" key="1">
    <source>
        <dbReference type="EMBL" id="KRN26256.1"/>
    </source>
</evidence>
<proteinExistence type="predicted"/>
<dbReference type="InterPro" id="IPR052517">
    <property type="entry name" value="GlcG_carb_metab_protein"/>
</dbReference>
<dbReference type="STRING" id="1423804.FD14_GL002323"/>
<dbReference type="InterPro" id="IPR005624">
    <property type="entry name" value="PduO/GlcC-like"/>
</dbReference>
<dbReference type="OrthoDB" id="9778896at2"/>
<name>A0A0R2FCU3_9LACO</name>
<dbReference type="Proteomes" id="UP000051442">
    <property type="component" value="Unassembled WGS sequence"/>
</dbReference>
<sequence length="155" mass="16650">MNKQDFTEIAQKHYDAMTELFEPHKMLSAIDAGIAKANELGVGVTFCIMNADRVVQMSYHLPNANLVSVQLAPKKAWSAISMKQPTKEVSSEIQPGAPLYAMETMLDGDLVSFAGGIPLVFGEQIVGAIGVSGGLVEEDQAICEATVAKFMELSD</sequence>
<gene>
    <name evidence="1" type="ORF">FD14_GL002323</name>
</gene>
<dbReference type="GO" id="GO:0016740">
    <property type="term" value="F:transferase activity"/>
    <property type="evidence" value="ECO:0007669"/>
    <property type="project" value="UniProtKB-KW"/>
</dbReference>
<dbReference type="EMBL" id="AYZM01000038">
    <property type="protein sequence ID" value="KRN26256.1"/>
    <property type="molecule type" value="Genomic_DNA"/>
</dbReference>
<organism evidence="1 2">
    <name type="scientific">Secundilactobacillus similis DSM 23365 = JCM 2765</name>
    <dbReference type="NCBI Taxonomy" id="1423804"/>
    <lineage>
        <taxon>Bacteria</taxon>
        <taxon>Bacillati</taxon>
        <taxon>Bacillota</taxon>
        <taxon>Bacilli</taxon>
        <taxon>Lactobacillales</taxon>
        <taxon>Lactobacillaceae</taxon>
        <taxon>Secundilactobacillus</taxon>
    </lineage>
</organism>
<comment type="caution">
    <text evidence="1">The sequence shown here is derived from an EMBL/GenBank/DDBJ whole genome shotgun (WGS) entry which is preliminary data.</text>
</comment>
<reference evidence="1 2" key="1">
    <citation type="journal article" date="2015" name="Genome Announc.">
        <title>Expanding the biotechnology potential of lactobacilli through comparative genomics of 213 strains and associated genera.</title>
        <authorList>
            <person name="Sun Z."/>
            <person name="Harris H.M."/>
            <person name="McCann A."/>
            <person name="Guo C."/>
            <person name="Argimon S."/>
            <person name="Zhang W."/>
            <person name="Yang X."/>
            <person name="Jeffery I.B."/>
            <person name="Cooney J.C."/>
            <person name="Kagawa T.F."/>
            <person name="Liu W."/>
            <person name="Song Y."/>
            <person name="Salvetti E."/>
            <person name="Wrobel A."/>
            <person name="Rasinkangas P."/>
            <person name="Parkhill J."/>
            <person name="Rea M.C."/>
            <person name="O'Sullivan O."/>
            <person name="Ritari J."/>
            <person name="Douillard F.P."/>
            <person name="Paul Ross R."/>
            <person name="Yang R."/>
            <person name="Briner A.E."/>
            <person name="Felis G.E."/>
            <person name="de Vos W.M."/>
            <person name="Barrangou R."/>
            <person name="Klaenhammer T.R."/>
            <person name="Caufield P.W."/>
            <person name="Cui Y."/>
            <person name="Zhang H."/>
            <person name="O'Toole P.W."/>
        </authorList>
    </citation>
    <scope>NUCLEOTIDE SEQUENCE [LARGE SCALE GENOMIC DNA]</scope>
    <source>
        <strain evidence="1 2">DSM 23365</strain>
    </source>
</reference>
<dbReference type="PANTHER" id="PTHR34309">
    <property type="entry name" value="SLR1406 PROTEIN"/>
    <property type="match status" value="1"/>
</dbReference>
<dbReference type="AlphaFoldDB" id="A0A0R2FCU3"/>
<dbReference type="PATRIC" id="fig|1423804.4.peg.2516"/>
<evidence type="ECO:0000313" key="2">
    <source>
        <dbReference type="Proteomes" id="UP000051442"/>
    </source>
</evidence>